<dbReference type="AlphaFoldDB" id="A0A5F8H9Z3"/>
<protein>
    <submittedName>
        <fullName evidence="5">Uncharacterized protein</fullName>
    </submittedName>
</protein>
<feature type="region of interest" description="Disordered" evidence="3">
    <location>
        <begin position="22"/>
        <end position="128"/>
    </location>
</feature>
<evidence type="ECO:0000256" key="3">
    <source>
        <dbReference type="SAM" id="MobiDB-lite"/>
    </source>
</evidence>
<keyword evidence="2" id="KW-0440">LIM domain</keyword>
<keyword evidence="2" id="KW-0479">Metal-binding</keyword>
<keyword evidence="4" id="KW-1133">Transmembrane helix</keyword>
<keyword evidence="6" id="KW-1185">Reference proteome</keyword>
<organism evidence="5 6">
    <name type="scientific">Monodelphis domestica</name>
    <name type="common">Gray short-tailed opossum</name>
    <dbReference type="NCBI Taxonomy" id="13616"/>
    <lineage>
        <taxon>Eukaryota</taxon>
        <taxon>Metazoa</taxon>
        <taxon>Chordata</taxon>
        <taxon>Craniata</taxon>
        <taxon>Vertebrata</taxon>
        <taxon>Euteleostomi</taxon>
        <taxon>Mammalia</taxon>
        <taxon>Metatheria</taxon>
        <taxon>Didelphimorphia</taxon>
        <taxon>Didelphidae</taxon>
        <taxon>Monodelphis</taxon>
    </lineage>
</organism>
<accession>A0A5F8H9Z3</accession>
<feature type="compositionally biased region" description="Basic and acidic residues" evidence="3">
    <location>
        <begin position="64"/>
        <end position="79"/>
    </location>
</feature>
<reference evidence="5" key="2">
    <citation type="submission" date="2025-08" db="UniProtKB">
        <authorList>
            <consortium name="Ensembl"/>
        </authorList>
    </citation>
    <scope>IDENTIFICATION</scope>
</reference>
<dbReference type="Proteomes" id="UP000002280">
    <property type="component" value="Chromosome 7"/>
</dbReference>
<reference evidence="5 6" key="1">
    <citation type="journal article" date="2007" name="Nature">
        <title>Genome of the marsupial Monodelphis domestica reveals innovation in non-coding sequences.</title>
        <authorList>
            <person name="Mikkelsen T.S."/>
            <person name="Wakefield M.J."/>
            <person name="Aken B."/>
            <person name="Amemiya C.T."/>
            <person name="Chang J.L."/>
            <person name="Duke S."/>
            <person name="Garber M."/>
            <person name="Gentles A.J."/>
            <person name="Goodstadt L."/>
            <person name="Heger A."/>
            <person name="Jurka J."/>
            <person name="Kamal M."/>
            <person name="Mauceli E."/>
            <person name="Searle S.M."/>
            <person name="Sharpe T."/>
            <person name="Baker M.L."/>
            <person name="Batzer M.A."/>
            <person name="Benos P.V."/>
            <person name="Belov K."/>
            <person name="Clamp M."/>
            <person name="Cook A."/>
            <person name="Cuff J."/>
            <person name="Das R."/>
            <person name="Davidow L."/>
            <person name="Deakin J.E."/>
            <person name="Fazzari M.J."/>
            <person name="Glass J.L."/>
            <person name="Grabherr M."/>
            <person name="Greally J.M."/>
            <person name="Gu W."/>
            <person name="Hore T.A."/>
            <person name="Huttley G.A."/>
            <person name="Kleber M."/>
            <person name="Jirtle R.L."/>
            <person name="Koina E."/>
            <person name="Lee J.T."/>
            <person name="Mahony S."/>
            <person name="Marra M.A."/>
            <person name="Miller R.D."/>
            <person name="Nicholls R.D."/>
            <person name="Oda M."/>
            <person name="Papenfuss A.T."/>
            <person name="Parra Z.E."/>
            <person name="Pollock D.D."/>
            <person name="Ray D.A."/>
            <person name="Schein J.E."/>
            <person name="Speed T.P."/>
            <person name="Thompson K."/>
            <person name="VandeBerg J.L."/>
            <person name="Wade C.M."/>
            <person name="Walker J.A."/>
            <person name="Waters P.D."/>
            <person name="Webber C."/>
            <person name="Weidman J.R."/>
            <person name="Xie X."/>
            <person name="Zody M.C."/>
            <person name="Baldwin J."/>
            <person name="Abdouelleil A."/>
            <person name="Abdulkadir J."/>
            <person name="Abebe A."/>
            <person name="Abera B."/>
            <person name="Abreu J."/>
            <person name="Acer S.C."/>
            <person name="Aftuck L."/>
            <person name="Alexander A."/>
            <person name="An P."/>
            <person name="Anderson E."/>
            <person name="Anderson S."/>
            <person name="Arachi H."/>
            <person name="Azer M."/>
            <person name="Bachantsang P."/>
            <person name="Barry A."/>
            <person name="Bayul T."/>
            <person name="Berlin A."/>
            <person name="Bessette D."/>
            <person name="Bloom T."/>
            <person name="Bloom T."/>
            <person name="Boguslavskiy L."/>
            <person name="Bonnet C."/>
            <person name="Boukhgalter B."/>
            <person name="Bourzgui I."/>
            <person name="Brown A."/>
            <person name="Cahill P."/>
            <person name="Channer S."/>
            <person name="Cheshatsang Y."/>
            <person name="Chuda L."/>
            <person name="Citroen M."/>
            <person name="Collymore A."/>
            <person name="Cooke P."/>
            <person name="Costello M."/>
            <person name="D'Aco K."/>
            <person name="Daza R."/>
            <person name="De Haan G."/>
            <person name="DeGray S."/>
            <person name="DeMaso C."/>
            <person name="Dhargay N."/>
            <person name="Dooley K."/>
            <person name="Dooley E."/>
            <person name="Doricent M."/>
            <person name="Dorje P."/>
            <person name="Dorjee K."/>
            <person name="Dupes A."/>
            <person name="Elong R."/>
            <person name="Falk J."/>
            <person name="Farina A."/>
            <person name="Faro S."/>
            <person name="Ferguson D."/>
            <person name="Fisher S."/>
            <person name="Foley C.D."/>
            <person name="Franke A."/>
            <person name="Friedrich D."/>
            <person name="Gadbois L."/>
            <person name="Gearin G."/>
            <person name="Gearin C.R."/>
            <person name="Giannoukos G."/>
            <person name="Goode T."/>
            <person name="Graham J."/>
            <person name="Grandbois E."/>
            <person name="Grewal S."/>
            <person name="Gyaltsen K."/>
            <person name="Hafez N."/>
            <person name="Hagos B."/>
            <person name="Hall J."/>
            <person name="Henson C."/>
            <person name="Hollinger A."/>
            <person name="Honan T."/>
            <person name="Huard M.D."/>
            <person name="Hughes L."/>
            <person name="Hurhula B."/>
            <person name="Husby M.E."/>
            <person name="Kamat A."/>
            <person name="Kanga B."/>
            <person name="Kashin S."/>
            <person name="Khazanovich D."/>
            <person name="Kisner P."/>
            <person name="Lance K."/>
            <person name="Lara M."/>
            <person name="Lee W."/>
            <person name="Lennon N."/>
            <person name="Letendre F."/>
            <person name="LeVine R."/>
            <person name="Lipovsky A."/>
            <person name="Liu X."/>
            <person name="Liu J."/>
            <person name="Liu S."/>
            <person name="Lokyitsang T."/>
            <person name="Lokyitsang Y."/>
            <person name="Lubonja R."/>
            <person name="Lui A."/>
            <person name="MacDonald P."/>
            <person name="Magnisalis V."/>
            <person name="Maru K."/>
            <person name="Matthews C."/>
            <person name="McCusker W."/>
            <person name="McDonough S."/>
            <person name="Mehta T."/>
            <person name="Meldrim J."/>
            <person name="Meneus L."/>
            <person name="Mihai O."/>
            <person name="Mihalev A."/>
            <person name="Mihova T."/>
            <person name="Mittelman R."/>
            <person name="Mlenga V."/>
            <person name="Montmayeur A."/>
            <person name="Mulrain L."/>
            <person name="Navidi A."/>
            <person name="Naylor J."/>
            <person name="Negash T."/>
            <person name="Nguyen T."/>
            <person name="Nguyen N."/>
            <person name="Nicol R."/>
            <person name="Norbu C."/>
            <person name="Norbu N."/>
            <person name="Novod N."/>
            <person name="O'Neill B."/>
            <person name="Osman S."/>
            <person name="Markiewicz E."/>
            <person name="Oyono O.L."/>
            <person name="Patti C."/>
            <person name="Phunkhang P."/>
            <person name="Pierre F."/>
            <person name="Priest M."/>
            <person name="Raghuraman S."/>
            <person name="Rege F."/>
            <person name="Reyes R."/>
            <person name="Rise C."/>
            <person name="Rogov P."/>
            <person name="Ross K."/>
            <person name="Ryan E."/>
            <person name="Settipalli S."/>
            <person name="Shea T."/>
            <person name="Sherpa N."/>
            <person name="Shi L."/>
            <person name="Shih D."/>
            <person name="Sparrow T."/>
            <person name="Spaulding J."/>
            <person name="Stalker J."/>
            <person name="Stange-Thomann N."/>
            <person name="Stavropoulos S."/>
            <person name="Stone C."/>
            <person name="Strader C."/>
            <person name="Tesfaye S."/>
            <person name="Thomson T."/>
            <person name="Thoulutsang Y."/>
            <person name="Thoulutsang D."/>
            <person name="Topham K."/>
            <person name="Topping I."/>
            <person name="Tsamla T."/>
            <person name="Vassiliev H."/>
            <person name="Vo A."/>
            <person name="Wangchuk T."/>
            <person name="Wangdi T."/>
            <person name="Weiand M."/>
            <person name="Wilkinson J."/>
            <person name="Wilson A."/>
            <person name="Yadav S."/>
            <person name="Young G."/>
            <person name="Yu Q."/>
            <person name="Zembek L."/>
            <person name="Zhong D."/>
            <person name="Zimmer A."/>
            <person name="Zwirko Z."/>
            <person name="Jaffe D.B."/>
            <person name="Alvarez P."/>
            <person name="Brockman W."/>
            <person name="Butler J."/>
            <person name="Chin C."/>
            <person name="Gnerre S."/>
            <person name="MacCallum I."/>
            <person name="Graves J.A."/>
            <person name="Ponting C.P."/>
            <person name="Breen M."/>
            <person name="Samollow P.B."/>
            <person name="Lander E.S."/>
            <person name="Lindblad-Toh K."/>
        </authorList>
    </citation>
    <scope>NUCLEOTIDE SEQUENCE [LARGE SCALE GENOMIC DNA]</scope>
</reference>
<keyword evidence="4" id="KW-0812">Transmembrane</keyword>
<keyword evidence="4" id="KW-0472">Membrane</keyword>
<dbReference type="Ensembl" id="ENSMODT00000066744.1">
    <property type="protein sequence ID" value="ENSMODP00000056424.1"/>
    <property type="gene ID" value="ENSMODG00000042478.1"/>
</dbReference>
<evidence type="ECO:0000313" key="6">
    <source>
        <dbReference type="Proteomes" id="UP000002280"/>
    </source>
</evidence>
<evidence type="ECO:0000256" key="4">
    <source>
        <dbReference type="SAM" id="Phobius"/>
    </source>
</evidence>
<dbReference type="Bgee" id="ENSMODG00000042478">
    <property type="expression patterns" value="Expressed in adult mammalian kidney and 15 other cell types or tissues"/>
</dbReference>
<name>A0A5F8H9Z3_MONDO</name>
<reference evidence="5" key="3">
    <citation type="submission" date="2025-09" db="UniProtKB">
        <authorList>
            <consortium name="Ensembl"/>
        </authorList>
    </citation>
    <scope>IDENTIFICATION</scope>
</reference>
<sequence length="243" mass="25576">MGRGGRGRGGDWGWAGAGFEFLFPENSIPSPPPPSEAARGECLSSDPLPAGPPSKASARGRRAWLRDSGRERGSRRGDPPRPPGAEPLADTGIPGPLLSPPTIAAEAGLRGPTKSSIMSHPSWLPPKNTGESLGHVPARMETTHSFGTPSISVSMQQPPKKFAPVVAPKPKYNPYKAPGGEGKKQSLYLASLKGGSAGLCDAMADNRSFVWHWATMIGTLSWASAGLVFPFLPLVSVYNLVHL</sequence>
<feature type="transmembrane region" description="Helical" evidence="4">
    <location>
        <begin position="210"/>
        <end position="241"/>
    </location>
</feature>
<evidence type="ECO:0000256" key="1">
    <source>
        <dbReference type="ARBA" id="ARBA00022737"/>
    </source>
</evidence>
<dbReference type="InParanoid" id="A0A5F8H9Z3"/>
<dbReference type="STRING" id="13616.ENSMODP00000056424"/>
<dbReference type="PANTHER" id="PTHR24207:SF0">
    <property type="entry name" value="LIPOMA-PREFERRED PARTNER"/>
    <property type="match status" value="1"/>
</dbReference>
<proteinExistence type="predicted"/>
<dbReference type="GeneTree" id="ENSGT00940000156022"/>
<evidence type="ECO:0000313" key="5">
    <source>
        <dbReference type="Ensembl" id="ENSMODP00000056424.1"/>
    </source>
</evidence>
<dbReference type="PANTHER" id="PTHR24207">
    <property type="entry name" value="ZYX102 PROTEIN"/>
    <property type="match status" value="1"/>
</dbReference>
<keyword evidence="2" id="KW-0862">Zinc</keyword>
<evidence type="ECO:0000256" key="2">
    <source>
        <dbReference type="ARBA" id="ARBA00023038"/>
    </source>
</evidence>
<keyword evidence="1" id="KW-0677">Repeat</keyword>